<proteinExistence type="predicted"/>
<organism evidence="2 3">
    <name type="scientific">Cerrena zonata</name>
    <dbReference type="NCBI Taxonomy" id="2478898"/>
    <lineage>
        <taxon>Eukaryota</taxon>
        <taxon>Fungi</taxon>
        <taxon>Dikarya</taxon>
        <taxon>Basidiomycota</taxon>
        <taxon>Agaricomycotina</taxon>
        <taxon>Agaricomycetes</taxon>
        <taxon>Polyporales</taxon>
        <taxon>Cerrenaceae</taxon>
        <taxon>Cerrena</taxon>
    </lineage>
</organism>
<feature type="signal peptide" evidence="1">
    <location>
        <begin position="1"/>
        <end position="20"/>
    </location>
</feature>
<dbReference type="Proteomes" id="UP001385951">
    <property type="component" value="Unassembled WGS sequence"/>
</dbReference>
<dbReference type="EMBL" id="JASBNA010000019">
    <property type="protein sequence ID" value="KAK7685864.1"/>
    <property type="molecule type" value="Genomic_DNA"/>
</dbReference>
<dbReference type="AlphaFoldDB" id="A0AAW0G3H7"/>
<evidence type="ECO:0000313" key="3">
    <source>
        <dbReference type="Proteomes" id="UP001385951"/>
    </source>
</evidence>
<sequence>MTVAIIAVFSIGLLKKLVQKLVPSCKGFSDSGVGTTRGSNGKFSLLNSVGKPVIRILPAREYVFDFIDNTVLSLHEYLSYQAQSLLTNFGGFAFRKTVDDDPQSFQRLCPRGKSVEELEKILG</sequence>
<evidence type="ECO:0000313" key="2">
    <source>
        <dbReference type="EMBL" id="KAK7685864.1"/>
    </source>
</evidence>
<accession>A0AAW0G3H7</accession>
<evidence type="ECO:0000256" key="1">
    <source>
        <dbReference type="SAM" id="SignalP"/>
    </source>
</evidence>
<keyword evidence="3" id="KW-1185">Reference proteome</keyword>
<keyword evidence="1" id="KW-0732">Signal</keyword>
<reference evidence="2 3" key="1">
    <citation type="submission" date="2022-09" db="EMBL/GenBank/DDBJ databases">
        <authorList>
            <person name="Palmer J.M."/>
        </authorList>
    </citation>
    <scope>NUCLEOTIDE SEQUENCE [LARGE SCALE GENOMIC DNA]</scope>
    <source>
        <strain evidence="2 3">DSM 7382</strain>
    </source>
</reference>
<comment type="caution">
    <text evidence="2">The sequence shown here is derived from an EMBL/GenBank/DDBJ whole genome shotgun (WGS) entry which is preliminary data.</text>
</comment>
<name>A0AAW0G3H7_9APHY</name>
<protein>
    <submittedName>
        <fullName evidence="2">Uncharacterized protein</fullName>
    </submittedName>
</protein>
<gene>
    <name evidence="2" type="ORF">QCA50_011211</name>
</gene>
<feature type="chain" id="PRO_5043440935" evidence="1">
    <location>
        <begin position="21"/>
        <end position="123"/>
    </location>
</feature>